<dbReference type="Pfam" id="PF01081">
    <property type="entry name" value="Aldolase"/>
    <property type="match status" value="1"/>
</dbReference>
<evidence type="ECO:0000256" key="7">
    <source>
        <dbReference type="ARBA" id="ARBA00023270"/>
    </source>
</evidence>
<dbReference type="CDD" id="cd00452">
    <property type="entry name" value="KDPG_aldolase"/>
    <property type="match status" value="1"/>
</dbReference>
<reference evidence="9 10" key="1">
    <citation type="submission" date="2019-07" db="EMBL/GenBank/DDBJ databases">
        <title>Genome sequencing of lignin-degrading bacterial isolates.</title>
        <authorList>
            <person name="Gladden J."/>
        </authorList>
    </citation>
    <scope>NUCLEOTIDE SEQUENCE [LARGE SCALE GENOMIC DNA]</scope>
    <source>
        <strain evidence="9 10">J11</strain>
    </source>
</reference>
<comment type="catalytic activity">
    <reaction evidence="1">
        <text>2-dehydro-3-deoxy-6-phospho-D-gluconate = D-glyceraldehyde 3-phosphate + pyruvate</text>
        <dbReference type="Rhea" id="RHEA:17089"/>
        <dbReference type="ChEBI" id="CHEBI:15361"/>
        <dbReference type="ChEBI" id="CHEBI:57569"/>
        <dbReference type="ChEBI" id="CHEBI:59776"/>
        <dbReference type="EC" id="4.1.2.14"/>
    </reaction>
</comment>
<dbReference type="PANTHER" id="PTHR30246:SF1">
    <property type="entry name" value="2-DEHYDRO-3-DEOXY-6-PHOSPHOGALACTONATE ALDOLASE-RELATED"/>
    <property type="match status" value="1"/>
</dbReference>
<dbReference type="InterPro" id="IPR000887">
    <property type="entry name" value="Aldlse_KDPG_KHG"/>
</dbReference>
<dbReference type="PROSITE" id="PS00160">
    <property type="entry name" value="ALDOLASE_KDPG_KHG_2"/>
    <property type="match status" value="1"/>
</dbReference>
<evidence type="ECO:0000313" key="9">
    <source>
        <dbReference type="EMBL" id="TWG87084.1"/>
    </source>
</evidence>
<dbReference type="EC" id="4.1.2.14" evidence="5"/>
<dbReference type="SUPFAM" id="SSF51569">
    <property type="entry name" value="Aldolase"/>
    <property type="match status" value="1"/>
</dbReference>
<sequence>MAGVLPRPMDRTDPIVDIGPDPQSFSFPNAMSQASQPASLIDRLTGVPVIPVLEFGSIDEALRVSEALVAGGLPVLEITLRTAVALDAIREVAAALPQACVGAGTVLTVDQLHAVRDAGAQFAVSPGLTSTLAGAARNAGVPLLPGVATPSEAMAALEAGYTFLKFFPAEANGGVPVLKAWHGPLSQLRFCPTGGIDAARAPSYLALPNVVCVGGSWVVPKDAVAAGDWPRIRSLAEEAAKLSRT</sequence>
<dbReference type="NCBIfam" id="NF004325">
    <property type="entry name" value="PRK05718.1"/>
    <property type="match status" value="1"/>
</dbReference>
<dbReference type="PANTHER" id="PTHR30246">
    <property type="entry name" value="2-KETO-3-DEOXY-6-PHOSPHOGLUCONATE ALDOLASE"/>
    <property type="match status" value="1"/>
</dbReference>
<evidence type="ECO:0000256" key="8">
    <source>
        <dbReference type="ARBA" id="ARBA00023277"/>
    </source>
</evidence>
<comment type="subunit">
    <text evidence="4">Homotrimer.</text>
</comment>
<proteinExistence type="inferred from homology"/>
<dbReference type="GO" id="GO:0008675">
    <property type="term" value="F:2-dehydro-3-deoxy-phosphogluconate aldolase activity"/>
    <property type="evidence" value="ECO:0007669"/>
    <property type="project" value="UniProtKB-EC"/>
</dbReference>
<dbReference type="InterPro" id="IPR031338">
    <property type="entry name" value="KDPG/KHG_AS_2"/>
</dbReference>
<evidence type="ECO:0000256" key="5">
    <source>
        <dbReference type="ARBA" id="ARBA00013063"/>
    </source>
</evidence>
<keyword evidence="8" id="KW-0119">Carbohydrate metabolism</keyword>
<keyword evidence="7" id="KW-0704">Schiff base</keyword>
<evidence type="ECO:0000256" key="4">
    <source>
        <dbReference type="ARBA" id="ARBA00011233"/>
    </source>
</evidence>
<dbReference type="InterPro" id="IPR013785">
    <property type="entry name" value="Aldolase_TIM"/>
</dbReference>
<dbReference type="Gene3D" id="3.20.20.70">
    <property type="entry name" value="Aldolase class I"/>
    <property type="match status" value="1"/>
</dbReference>
<dbReference type="PROSITE" id="PS00159">
    <property type="entry name" value="ALDOLASE_KDPG_KHG_1"/>
    <property type="match status" value="1"/>
</dbReference>
<gene>
    <name evidence="9" type="ORF">L602_001900000870</name>
</gene>
<comment type="caution">
    <text evidence="9">The sequence shown here is derived from an EMBL/GenBank/DDBJ whole genome shotgun (WGS) entry which is preliminary data.</text>
</comment>
<dbReference type="NCBIfam" id="TIGR01182">
    <property type="entry name" value="eda"/>
    <property type="match status" value="1"/>
</dbReference>
<evidence type="ECO:0000256" key="3">
    <source>
        <dbReference type="ARBA" id="ARBA00006906"/>
    </source>
</evidence>
<accession>A0A562BPH5</accession>
<keyword evidence="10" id="KW-1185">Reference proteome</keyword>
<keyword evidence="6" id="KW-0456">Lyase</keyword>
<protein>
    <recommendedName>
        <fullName evidence="5">2-dehydro-3-deoxy-phosphogluconate aldolase</fullName>
        <ecNumber evidence="5">4.1.2.14</ecNumber>
    </recommendedName>
</protein>
<dbReference type="AlphaFoldDB" id="A0A562BPH5"/>
<evidence type="ECO:0000256" key="2">
    <source>
        <dbReference type="ARBA" id="ARBA00004736"/>
    </source>
</evidence>
<comment type="pathway">
    <text evidence="2">Carbohydrate acid metabolism; 2-dehydro-3-deoxy-D-gluconate degradation; D-glyceraldehyde 3-phosphate and pyruvate from 2-dehydro-3-deoxy-D-gluconate: step 2/2.</text>
</comment>
<evidence type="ECO:0000256" key="6">
    <source>
        <dbReference type="ARBA" id="ARBA00023239"/>
    </source>
</evidence>
<name>A0A562BPH5_9BURK</name>
<dbReference type="EMBL" id="VLJN01000011">
    <property type="protein sequence ID" value="TWG87084.1"/>
    <property type="molecule type" value="Genomic_DNA"/>
</dbReference>
<evidence type="ECO:0000256" key="1">
    <source>
        <dbReference type="ARBA" id="ARBA00000654"/>
    </source>
</evidence>
<comment type="similarity">
    <text evidence="3">Belongs to the KHG/KDPG aldolase family.</text>
</comment>
<dbReference type="InterPro" id="IPR031337">
    <property type="entry name" value="KDPG/KHG_AS_1"/>
</dbReference>
<evidence type="ECO:0000313" key="10">
    <source>
        <dbReference type="Proteomes" id="UP000318141"/>
    </source>
</evidence>
<organism evidence="9 10">
    <name type="scientific">Cupriavidus gilardii J11</name>
    <dbReference type="NCBI Taxonomy" id="936133"/>
    <lineage>
        <taxon>Bacteria</taxon>
        <taxon>Pseudomonadati</taxon>
        <taxon>Pseudomonadota</taxon>
        <taxon>Betaproteobacteria</taxon>
        <taxon>Burkholderiales</taxon>
        <taxon>Burkholderiaceae</taxon>
        <taxon>Cupriavidus</taxon>
    </lineage>
</organism>
<dbReference type="Proteomes" id="UP000318141">
    <property type="component" value="Unassembled WGS sequence"/>
</dbReference>